<dbReference type="Proteomes" id="UP000177167">
    <property type="component" value="Unassembled WGS sequence"/>
</dbReference>
<evidence type="ECO:0000256" key="1">
    <source>
        <dbReference type="SAM" id="MobiDB-lite"/>
    </source>
</evidence>
<evidence type="ECO:0000313" key="3">
    <source>
        <dbReference type="Proteomes" id="UP000177167"/>
    </source>
</evidence>
<comment type="caution">
    <text evidence="2">The sequence shown here is derived from an EMBL/GenBank/DDBJ whole genome shotgun (WGS) entry which is preliminary data.</text>
</comment>
<gene>
    <name evidence="2" type="ORF">A3J46_02600</name>
</gene>
<name>A0A1F8F719_9BACT</name>
<evidence type="ECO:0000313" key="2">
    <source>
        <dbReference type="EMBL" id="OGN08925.1"/>
    </source>
</evidence>
<sequence>MIVYNIITEDFDRRSEWLKRKRGYRQSSSRPSTRPESRARSDTPVRVLAPPRAAAITGGRRIDRRNLGGIMEKQMIKWTATGYRPGEKGPMWGPTVRVGTKCEAVVVVEGNREPKTAIVRNGHDYIYQMKK</sequence>
<protein>
    <submittedName>
        <fullName evidence="2">Uncharacterized protein</fullName>
    </submittedName>
</protein>
<feature type="compositionally biased region" description="Basic and acidic residues" evidence="1">
    <location>
        <begin position="33"/>
        <end position="43"/>
    </location>
</feature>
<proteinExistence type="predicted"/>
<reference evidence="2 3" key="1">
    <citation type="journal article" date="2016" name="Nat. Commun.">
        <title>Thousands of microbial genomes shed light on interconnected biogeochemical processes in an aquifer system.</title>
        <authorList>
            <person name="Anantharaman K."/>
            <person name="Brown C.T."/>
            <person name="Hug L.A."/>
            <person name="Sharon I."/>
            <person name="Castelle C.J."/>
            <person name="Probst A.J."/>
            <person name="Thomas B.C."/>
            <person name="Singh A."/>
            <person name="Wilkins M.J."/>
            <person name="Karaoz U."/>
            <person name="Brodie E.L."/>
            <person name="Williams K.H."/>
            <person name="Hubbard S.S."/>
            <person name="Banfield J.F."/>
        </authorList>
    </citation>
    <scope>NUCLEOTIDE SEQUENCE [LARGE SCALE GENOMIC DNA]</scope>
</reference>
<feature type="region of interest" description="Disordered" evidence="1">
    <location>
        <begin position="20"/>
        <end position="45"/>
    </location>
</feature>
<accession>A0A1F8F719</accession>
<organism evidence="2 3">
    <name type="scientific">Candidatus Yanofskybacteria bacterium RIFCSPHIGHO2_02_FULL_41_11</name>
    <dbReference type="NCBI Taxonomy" id="1802675"/>
    <lineage>
        <taxon>Bacteria</taxon>
        <taxon>Candidatus Yanofskyibacteriota</taxon>
    </lineage>
</organism>
<dbReference type="EMBL" id="MGJP01000050">
    <property type="protein sequence ID" value="OGN08925.1"/>
    <property type="molecule type" value="Genomic_DNA"/>
</dbReference>
<dbReference type="AlphaFoldDB" id="A0A1F8F719"/>